<dbReference type="AlphaFoldDB" id="A0A511DK41"/>
<sequence>MSLVWVYAVQESGAGDAPQVSGVDGERPRIVGTERLGAVVGTVADDGFDEAGLAAAMEDLARIEMLVRAHHGVVAATAEDRTVAPVRLATVFRDDDAVVHMLRERGDAFCDVLDRIRERREWGVKVYVDGAAAGREPASEPGPAAAADRPGTSYLLRRRADRDRSAAVRASARAVADRVAGVAREHAVDVRRFAPQDARLSGRDQEIVLNATFLVDRAREQEFRDAVSAAGAGAVVEMTGPWPPFSFADEGQS</sequence>
<dbReference type="RefSeq" id="WP_147106453.1">
    <property type="nucleotide sequence ID" value="NZ_BJVJ01000019.1"/>
</dbReference>
<dbReference type="Pfam" id="PF06386">
    <property type="entry name" value="GvpL_GvpF"/>
    <property type="match status" value="1"/>
</dbReference>
<reference evidence="4 5" key="1">
    <citation type="submission" date="2019-07" db="EMBL/GenBank/DDBJ databases">
        <title>Whole genome shotgun sequence of Pseudonocardia sulfidoxydans NBRC 16205.</title>
        <authorList>
            <person name="Hosoyama A."/>
            <person name="Uohara A."/>
            <person name="Ohji S."/>
            <person name="Ichikawa N."/>
        </authorList>
    </citation>
    <scope>NUCLEOTIDE SEQUENCE [LARGE SCALE GENOMIC DNA]</scope>
    <source>
        <strain evidence="4 5">NBRC 16205</strain>
    </source>
</reference>
<comment type="caution">
    <text evidence="4">The sequence shown here is derived from an EMBL/GenBank/DDBJ whole genome shotgun (WGS) entry which is preliminary data.</text>
</comment>
<keyword evidence="5" id="KW-1185">Reference proteome</keyword>
<evidence type="ECO:0000256" key="2">
    <source>
        <dbReference type="ARBA" id="ARBA00035108"/>
    </source>
</evidence>
<dbReference type="InterPro" id="IPR009430">
    <property type="entry name" value="GvpL/GvpF"/>
</dbReference>
<dbReference type="OrthoDB" id="146444at2"/>
<keyword evidence="1" id="KW-0304">Gas vesicle</keyword>
<accession>A0A511DK41</accession>
<gene>
    <name evidence="4" type="ORF">PSU4_23620</name>
</gene>
<evidence type="ECO:0000313" key="5">
    <source>
        <dbReference type="Proteomes" id="UP000321685"/>
    </source>
</evidence>
<organism evidence="4 5">
    <name type="scientific">Pseudonocardia sulfidoxydans NBRC 16205</name>
    <dbReference type="NCBI Taxonomy" id="1223511"/>
    <lineage>
        <taxon>Bacteria</taxon>
        <taxon>Bacillati</taxon>
        <taxon>Actinomycetota</taxon>
        <taxon>Actinomycetes</taxon>
        <taxon>Pseudonocardiales</taxon>
        <taxon>Pseudonocardiaceae</taxon>
        <taxon>Pseudonocardia</taxon>
    </lineage>
</organism>
<dbReference type="EMBL" id="BJVJ01000019">
    <property type="protein sequence ID" value="GEL23408.1"/>
    <property type="molecule type" value="Genomic_DNA"/>
</dbReference>
<dbReference type="PANTHER" id="PTHR36852">
    <property type="entry name" value="PROTEIN GVPL 2"/>
    <property type="match status" value="1"/>
</dbReference>
<dbReference type="Proteomes" id="UP000321685">
    <property type="component" value="Unassembled WGS sequence"/>
</dbReference>
<comment type="similarity">
    <text evidence="3">Belongs to the gas vesicle GvpF/GvpL family.</text>
</comment>
<comment type="subcellular location">
    <subcellularLocation>
        <location evidence="2">Gas vesicle</location>
    </subcellularLocation>
</comment>
<evidence type="ECO:0000256" key="3">
    <source>
        <dbReference type="ARBA" id="ARBA00035643"/>
    </source>
</evidence>
<dbReference type="GO" id="GO:0031411">
    <property type="term" value="C:gas vesicle"/>
    <property type="evidence" value="ECO:0007669"/>
    <property type="project" value="UniProtKB-SubCell"/>
</dbReference>
<evidence type="ECO:0000256" key="1">
    <source>
        <dbReference type="ARBA" id="ARBA00022987"/>
    </source>
</evidence>
<dbReference type="PANTHER" id="PTHR36852:SF1">
    <property type="entry name" value="PROTEIN GVPL 2"/>
    <property type="match status" value="1"/>
</dbReference>
<name>A0A511DK41_9PSEU</name>
<proteinExistence type="inferred from homology"/>
<dbReference type="GO" id="GO:0031412">
    <property type="term" value="P:gas vesicle organization"/>
    <property type="evidence" value="ECO:0007669"/>
    <property type="project" value="InterPro"/>
</dbReference>
<evidence type="ECO:0000313" key="4">
    <source>
        <dbReference type="EMBL" id="GEL23408.1"/>
    </source>
</evidence>
<protein>
    <submittedName>
        <fullName evidence="4">Gas vesicle protein</fullName>
    </submittedName>
</protein>